<feature type="compositionally biased region" description="Basic and acidic residues" evidence="1">
    <location>
        <begin position="176"/>
        <end position="190"/>
    </location>
</feature>
<dbReference type="Proteomes" id="UP000242188">
    <property type="component" value="Unassembled WGS sequence"/>
</dbReference>
<feature type="compositionally biased region" description="Basic and acidic residues" evidence="1">
    <location>
        <begin position="325"/>
        <end position="340"/>
    </location>
</feature>
<keyword evidence="3" id="KW-1185">Reference proteome</keyword>
<dbReference type="EMBL" id="NEDP02000586">
    <property type="protein sequence ID" value="OWF55598.1"/>
    <property type="molecule type" value="Genomic_DNA"/>
</dbReference>
<feature type="region of interest" description="Disordered" evidence="1">
    <location>
        <begin position="79"/>
        <end position="104"/>
    </location>
</feature>
<sequence length="372" mass="41590">MNEIRVTGLLLERYNTRFQGLLHKLIRPAAGTVCSYSNNLANRPVNNSMHRPLKLKIQNALNQVILGDAESRGLFVGGRRRNRKKRRARNVKEKKKARKCDGKGSPVVVRCNNEQAVVPADERPLIESDFDSTLSLAVTDDLHYVDDLPPLIDTEDQENLDPEEMPFPFFKRKNKGNSDKDVILEEEVKSVDGSPAAEQDVATSEQQSKDEHDTENCKTPEEHQNNSGNHDTENGKSPEEHQNNSGNHDTENGKTPEEHQNNSGNHDIQEAEDATDIGVSVQEPAHEEIADEVVPAVLEVTPVKEQEEITQETEDSQDGTPSEKTAIDEQVGKEVSDEQSKTLNGMKIEESSPLIKKQEPEVDMNFMCCVIL</sequence>
<accession>A0A210R3M9</accession>
<feature type="compositionally biased region" description="Acidic residues" evidence="1">
    <location>
        <begin position="153"/>
        <end position="164"/>
    </location>
</feature>
<evidence type="ECO:0000313" key="3">
    <source>
        <dbReference type="Proteomes" id="UP000242188"/>
    </source>
</evidence>
<feature type="compositionally biased region" description="Basic and acidic residues" evidence="1">
    <location>
        <begin position="207"/>
        <end position="260"/>
    </location>
</feature>
<feature type="region of interest" description="Disordered" evidence="1">
    <location>
        <begin position="149"/>
        <end position="355"/>
    </location>
</feature>
<dbReference type="OrthoDB" id="6145719at2759"/>
<evidence type="ECO:0000256" key="1">
    <source>
        <dbReference type="SAM" id="MobiDB-lite"/>
    </source>
</evidence>
<gene>
    <name evidence="2" type="ORF">KP79_PYT11308</name>
</gene>
<evidence type="ECO:0000313" key="2">
    <source>
        <dbReference type="EMBL" id="OWF55598.1"/>
    </source>
</evidence>
<feature type="compositionally biased region" description="Acidic residues" evidence="1">
    <location>
        <begin position="308"/>
        <end position="317"/>
    </location>
</feature>
<proteinExistence type="predicted"/>
<dbReference type="AlphaFoldDB" id="A0A210R3M9"/>
<organism evidence="2 3">
    <name type="scientific">Mizuhopecten yessoensis</name>
    <name type="common">Japanese scallop</name>
    <name type="synonym">Patinopecten yessoensis</name>
    <dbReference type="NCBI Taxonomy" id="6573"/>
    <lineage>
        <taxon>Eukaryota</taxon>
        <taxon>Metazoa</taxon>
        <taxon>Spiralia</taxon>
        <taxon>Lophotrochozoa</taxon>
        <taxon>Mollusca</taxon>
        <taxon>Bivalvia</taxon>
        <taxon>Autobranchia</taxon>
        <taxon>Pteriomorphia</taxon>
        <taxon>Pectinida</taxon>
        <taxon>Pectinoidea</taxon>
        <taxon>Pectinidae</taxon>
        <taxon>Mizuhopecten</taxon>
    </lineage>
</organism>
<comment type="caution">
    <text evidence="2">The sequence shown here is derived from an EMBL/GenBank/DDBJ whole genome shotgun (WGS) entry which is preliminary data.</text>
</comment>
<reference evidence="2 3" key="1">
    <citation type="journal article" date="2017" name="Nat. Ecol. Evol.">
        <title>Scallop genome provides insights into evolution of bilaterian karyotype and development.</title>
        <authorList>
            <person name="Wang S."/>
            <person name="Zhang J."/>
            <person name="Jiao W."/>
            <person name="Li J."/>
            <person name="Xun X."/>
            <person name="Sun Y."/>
            <person name="Guo X."/>
            <person name="Huan P."/>
            <person name="Dong B."/>
            <person name="Zhang L."/>
            <person name="Hu X."/>
            <person name="Sun X."/>
            <person name="Wang J."/>
            <person name="Zhao C."/>
            <person name="Wang Y."/>
            <person name="Wang D."/>
            <person name="Huang X."/>
            <person name="Wang R."/>
            <person name="Lv J."/>
            <person name="Li Y."/>
            <person name="Zhang Z."/>
            <person name="Liu B."/>
            <person name="Lu W."/>
            <person name="Hui Y."/>
            <person name="Liang J."/>
            <person name="Zhou Z."/>
            <person name="Hou R."/>
            <person name="Li X."/>
            <person name="Liu Y."/>
            <person name="Li H."/>
            <person name="Ning X."/>
            <person name="Lin Y."/>
            <person name="Zhao L."/>
            <person name="Xing Q."/>
            <person name="Dou J."/>
            <person name="Li Y."/>
            <person name="Mao J."/>
            <person name="Guo H."/>
            <person name="Dou H."/>
            <person name="Li T."/>
            <person name="Mu C."/>
            <person name="Jiang W."/>
            <person name="Fu Q."/>
            <person name="Fu X."/>
            <person name="Miao Y."/>
            <person name="Liu J."/>
            <person name="Yu Q."/>
            <person name="Li R."/>
            <person name="Liao H."/>
            <person name="Li X."/>
            <person name="Kong Y."/>
            <person name="Jiang Z."/>
            <person name="Chourrout D."/>
            <person name="Li R."/>
            <person name="Bao Z."/>
        </authorList>
    </citation>
    <scope>NUCLEOTIDE SEQUENCE [LARGE SCALE GENOMIC DNA]</scope>
    <source>
        <strain evidence="2 3">PY_sf001</strain>
    </source>
</reference>
<protein>
    <submittedName>
        <fullName evidence="2">Uncharacterized protein</fullName>
    </submittedName>
</protein>
<feature type="compositionally biased region" description="Basic residues" evidence="1">
    <location>
        <begin position="79"/>
        <end position="98"/>
    </location>
</feature>
<name>A0A210R3M9_MIZYE</name>